<comment type="caution">
    <text evidence="2">The sequence shown here is derived from an EMBL/GenBank/DDBJ whole genome shotgun (WGS) entry which is preliminary data.</text>
</comment>
<gene>
    <name evidence="2" type="primary">UBFD1</name>
    <name evidence="2" type="ORF">CEXT_777401</name>
</gene>
<feature type="region of interest" description="Disordered" evidence="1">
    <location>
        <begin position="47"/>
        <end position="81"/>
    </location>
</feature>
<reference evidence="2 3" key="1">
    <citation type="submission" date="2021-06" db="EMBL/GenBank/DDBJ databases">
        <title>Caerostris extrusa draft genome.</title>
        <authorList>
            <person name="Kono N."/>
            <person name="Arakawa K."/>
        </authorList>
    </citation>
    <scope>NUCLEOTIDE SEQUENCE [LARGE SCALE GENOMIC DNA]</scope>
</reference>
<organism evidence="2 3">
    <name type="scientific">Caerostris extrusa</name>
    <name type="common">Bark spider</name>
    <name type="synonym">Caerostris bankana</name>
    <dbReference type="NCBI Taxonomy" id="172846"/>
    <lineage>
        <taxon>Eukaryota</taxon>
        <taxon>Metazoa</taxon>
        <taxon>Ecdysozoa</taxon>
        <taxon>Arthropoda</taxon>
        <taxon>Chelicerata</taxon>
        <taxon>Arachnida</taxon>
        <taxon>Araneae</taxon>
        <taxon>Araneomorphae</taxon>
        <taxon>Entelegynae</taxon>
        <taxon>Araneoidea</taxon>
        <taxon>Araneidae</taxon>
        <taxon>Caerostris</taxon>
    </lineage>
</organism>
<dbReference type="Proteomes" id="UP001054945">
    <property type="component" value="Unassembled WGS sequence"/>
</dbReference>
<evidence type="ECO:0000313" key="2">
    <source>
        <dbReference type="EMBL" id="GIX99799.1"/>
    </source>
</evidence>
<name>A0AAV4PSW6_CAEEX</name>
<protein>
    <submittedName>
        <fullName evidence="2">Ubiquitin domain-containing protein UBFD1</fullName>
    </submittedName>
</protein>
<keyword evidence="3" id="KW-1185">Reference proteome</keyword>
<dbReference type="AlphaFoldDB" id="A0AAV4PSW6"/>
<evidence type="ECO:0000313" key="3">
    <source>
        <dbReference type="Proteomes" id="UP001054945"/>
    </source>
</evidence>
<proteinExistence type="predicted"/>
<evidence type="ECO:0000256" key="1">
    <source>
        <dbReference type="SAM" id="MobiDB-lite"/>
    </source>
</evidence>
<accession>A0AAV4PSW6</accession>
<dbReference type="EMBL" id="BPLR01005099">
    <property type="protein sequence ID" value="GIX99799.1"/>
    <property type="molecule type" value="Genomic_DNA"/>
</dbReference>
<sequence length="81" mass="8882">MASDENNKETKKENSYILASCDEQIIEGCAVLEGNKNECEIISKENFKVPDTGGGEDAETSDMELGSESSILGTDKYHLNY</sequence>